<protein>
    <submittedName>
        <fullName evidence="1">Uncharacterized protein</fullName>
    </submittedName>
</protein>
<sequence length="278" mass="31172">MSLTIHSKIVDLDHLIPKVVDSEQVESDISNLIPWVYQHSDTADEDNALNWPTEHNKFNLFFTELVSYRAELEAYTASSDDDTGTGTGTGTGTKCLLLRKLVEEVYLGLDMEGQKRKVKFTTSAQDIKYTIGGTRYVSRLEGAANIIDPGGHSLPIIAFTGSFPNQTRAEFLIETFSSMLAQLTQKLEQKTEFHDQEVFVVVFNGFDFHIARGFFPKDVIGRVRAEGFSGNEIQLEFTRGFRLWEKGNWSDAARGVGRRVAIPGSSRLPPARCYLYTS</sequence>
<name>A0A317XH23_9EURO</name>
<dbReference type="AlphaFoldDB" id="A0A317XH23"/>
<evidence type="ECO:0000313" key="1">
    <source>
        <dbReference type="EMBL" id="PWY96738.1"/>
    </source>
</evidence>
<evidence type="ECO:0000313" key="2">
    <source>
        <dbReference type="Proteomes" id="UP000246702"/>
    </source>
</evidence>
<reference evidence="1 2" key="1">
    <citation type="submission" date="2016-12" db="EMBL/GenBank/DDBJ databases">
        <title>The genomes of Aspergillus section Nigri reveals drivers in fungal speciation.</title>
        <authorList>
            <consortium name="DOE Joint Genome Institute"/>
            <person name="Vesth T.C."/>
            <person name="Nybo J."/>
            <person name="Theobald S."/>
            <person name="Brandl J."/>
            <person name="Frisvad J.C."/>
            <person name="Nielsen K.F."/>
            <person name="Lyhne E.K."/>
            <person name="Kogle M.E."/>
            <person name="Kuo A."/>
            <person name="Riley R."/>
            <person name="Clum A."/>
            <person name="Nolan M."/>
            <person name="Lipzen A."/>
            <person name="Salamov A."/>
            <person name="Henrissat B."/>
            <person name="Wiebenga A."/>
            <person name="De Vries R.P."/>
            <person name="Grigoriev I.V."/>
            <person name="Mortensen U.H."/>
            <person name="Andersen M.R."/>
            <person name="Baker S.E."/>
        </authorList>
    </citation>
    <scope>NUCLEOTIDE SEQUENCE [LARGE SCALE GENOMIC DNA]</scope>
    <source>
        <strain evidence="1 2">CBS 115572</strain>
    </source>
</reference>
<dbReference type="OrthoDB" id="4497058at2759"/>
<proteinExistence type="predicted"/>
<dbReference type="GeneID" id="37116992"/>
<comment type="caution">
    <text evidence="1">The sequence shown here is derived from an EMBL/GenBank/DDBJ whole genome shotgun (WGS) entry which is preliminary data.</text>
</comment>
<keyword evidence="2" id="KW-1185">Reference proteome</keyword>
<dbReference type="EMBL" id="MSFK01000001">
    <property type="protein sequence ID" value="PWY96738.1"/>
    <property type="molecule type" value="Genomic_DNA"/>
</dbReference>
<organism evidence="1 2">
    <name type="scientific">Aspergillus sclerotioniger CBS 115572</name>
    <dbReference type="NCBI Taxonomy" id="1450535"/>
    <lineage>
        <taxon>Eukaryota</taxon>
        <taxon>Fungi</taxon>
        <taxon>Dikarya</taxon>
        <taxon>Ascomycota</taxon>
        <taxon>Pezizomycotina</taxon>
        <taxon>Eurotiomycetes</taxon>
        <taxon>Eurotiomycetidae</taxon>
        <taxon>Eurotiales</taxon>
        <taxon>Aspergillaceae</taxon>
        <taxon>Aspergillus</taxon>
        <taxon>Aspergillus subgen. Circumdati</taxon>
    </lineage>
</organism>
<dbReference type="Proteomes" id="UP000246702">
    <property type="component" value="Unassembled WGS sequence"/>
</dbReference>
<gene>
    <name evidence="1" type="ORF">BO94DRAFT_570987</name>
</gene>
<dbReference type="RefSeq" id="XP_025473499.1">
    <property type="nucleotide sequence ID" value="XM_025614849.1"/>
</dbReference>
<accession>A0A317XH23</accession>